<dbReference type="EMBL" id="HG001951">
    <property type="protein sequence ID" value="CDF38682.1"/>
    <property type="molecule type" value="Genomic_DNA"/>
</dbReference>
<name>R7QJI9_CHOCR</name>
<dbReference type="AlphaFoldDB" id="R7QJI9"/>
<dbReference type="OrthoDB" id="2018918at2759"/>
<accession>R7QJI9</accession>
<sequence length="328" mass="34066">MAFAIHIPTTTTPFLRRKPALRAPLPPRNPPQRVTMHRCSPLSTLGLAVGLAFSVHFSAADSPAHAAMISPPAPIAALLHHPFSPPSDTLHVSAAGPSGVLTTPSDLTDRPVSDLKPLHRTYDHLKDEASPPEKKPLSQRISDKLRSRGLPDELVVFLVSALPAVELRAGIPVGFVLNMHPLKTLLLAVLGNLAPILPLMLILRVRFVQALAARVLDRARKKAAAVGNANSRAVALALFVGVPLPGTGAWTGSLVAFVLGMPFGQSFAALAAGVVMAASIMTVLCALGKVGALVAGTLLVGMGVSSVFRGGVGASEDEGKSEEAVEGS</sequence>
<evidence type="ECO:0000313" key="4">
    <source>
        <dbReference type="Proteomes" id="UP000012073"/>
    </source>
</evidence>
<evidence type="ECO:0000256" key="2">
    <source>
        <dbReference type="SAM" id="Phobius"/>
    </source>
</evidence>
<keyword evidence="2" id="KW-1133">Transmembrane helix</keyword>
<dbReference type="InterPro" id="IPR009577">
    <property type="entry name" value="Sm_multidrug_ex"/>
</dbReference>
<dbReference type="PhylomeDB" id="R7QJI9"/>
<feature type="transmembrane region" description="Helical" evidence="2">
    <location>
        <begin position="290"/>
        <end position="308"/>
    </location>
</feature>
<proteinExistence type="predicted"/>
<keyword evidence="4" id="KW-1185">Reference proteome</keyword>
<feature type="transmembrane region" description="Helical" evidence="2">
    <location>
        <begin position="254"/>
        <end position="278"/>
    </location>
</feature>
<dbReference type="PANTHER" id="PTHR36007:SF2">
    <property type="entry name" value="TRANSPORT PROTEIN-RELATED"/>
    <property type="match status" value="1"/>
</dbReference>
<dbReference type="Proteomes" id="UP000012073">
    <property type="component" value="Unassembled WGS sequence"/>
</dbReference>
<dbReference type="PANTHER" id="PTHR36007">
    <property type="entry name" value="TRANSPORT PROTEIN-RELATED"/>
    <property type="match status" value="1"/>
</dbReference>
<dbReference type="Pfam" id="PF06695">
    <property type="entry name" value="Sm_multidrug_ex"/>
    <property type="match status" value="1"/>
</dbReference>
<gene>
    <name evidence="3" type="ORF">CHC_T00001066001</name>
</gene>
<feature type="region of interest" description="Disordered" evidence="1">
    <location>
        <begin position="94"/>
        <end position="114"/>
    </location>
</feature>
<feature type="transmembrane region" description="Helical" evidence="2">
    <location>
        <begin position="185"/>
        <end position="203"/>
    </location>
</feature>
<evidence type="ECO:0000313" key="3">
    <source>
        <dbReference type="EMBL" id="CDF38682.1"/>
    </source>
</evidence>
<evidence type="ECO:0008006" key="5">
    <source>
        <dbReference type="Google" id="ProtNLM"/>
    </source>
</evidence>
<dbReference type="KEGG" id="ccp:CHC_T00001066001"/>
<feature type="transmembrane region" description="Helical" evidence="2">
    <location>
        <begin position="223"/>
        <end position="242"/>
    </location>
</feature>
<protein>
    <recommendedName>
        <fullName evidence="5">Small multi-drug export protein</fullName>
    </recommendedName>
</protein>
<keyword evidence="2" id="KW-0812">Transmembrane</keyword>
<dbReference type="GeneID" id="17326301"/>
<dbReference type="RefSeq" id="XP_005718587.1">
    <property type="nucleotide sequence ID" value="XM_005718530.1"/>
</dbReference>
<reference evidence="4" key="1">
    <citation type="journal article" date="2013" name="Proc. Natl. Acad. Sci. U.S.A.">
        <title>Genome structure and metabolic features in the red seaweed Chondrus crispus shed light on evolution of the Archaeplastida.</title>
        <authorList>
            <person name="Collen J."/>
            <person name="Porcel B."/>
            <person name="Carre W."/>
            <person name="Ball S.G."/>
            <person name="Chaparro C."/>
            <person name="Tonon T."/>
            <person name="Barbeyron T."/>
            <person name="Michel G."/>
            <person name="Noel B."/>
            <person name="Valentin K."/>
            <person name="Elias M."/>
            <person name="Artiguenave F."/>
            <person name="Arun A."/>
            <person name="Aury J.M."/>
            <person name="Barbosa-Neto J.F."/>
            <person name="Bothwell J.H."/>
            <person name="Bouget F.Y."/>
            <person name="Brillet L."/>
            <person name="Cabello-Hurtado F."/>
            <person name="Capella-Gutierrez S."/>
            <person name="Charrier B."/>
            <person name="Cladiere L."/>
            <person name="Cock J.M."/>
            <person name="Coelho S.M."/>
            <person name="Colleoni C."/>
            <person name="Czjzek M."/>
            <person name="Da Silva C."/>
            <person name="Delage L."/>
            <person name="Denoeud F."/>
            <person name="Deschamps P."/>
            <person name="Dittami S.M."/>
            <person name="Gabaldon T."/>
            <person name="Gachon C.M."/>
            <person name="Groisillier A."/>
            <person name="Herve C."/>
            <person name="Jabbari K."/>
            <person name="Katinka M."/>
            <person name="Kloareg B."/>
            <person name="Kowalczyk N."/>
            <person name="Labadie K."/>
            <person name="Leblanc C."/>
            <person name="Lopez P.J."/>
            <person name="McLachlan D.H."/>
            <person name="Meslet-Cladiere L."/>
            <person name="Moustafa A."/>
            <person name="Nehr Z."/>
            <person name="Nyvall Collen P."/>
            <person name="Panaud O."/>
            <person name="Partensky F."/>
            <person name="Poulain J."/>
            <person name="Rensing S.A."/>
            <person name="Rousvoal S."/>
            <person name="Samson G."/>
            <person name="Symeonidi A."/>
            <person name="Weissenbach J."/>
            <person name="Zambounis A."/>
            <person name="Wincker P."/>
            <person name="Boyen C."/>
        </authorList>
    </citation>
    <scope>NUCLEOTIDE SEQUENCE [LARGE SCALE GENOMIC DNA]</scope>
    <source>
        <strain evidence="4">cv. Stackhouse</strain>
    </source>
</reference>
<organism evidence="3 4">
    <name type="scientific">Chondrus crispus</name>
    <name type="common">Carrageen Irish moss</name>
    <name type="synonym">Polymorpha crispa</name>
    <dbReference type="NCBI Taxonomy" id="2769"/>
    <lineage>
        <taxon>Eukaryota</taxon>
        <taxon>Rhodophyta</taxon>
        <taxon>Florideophyceae</taxon>
        <taxon>Rhodymeniophycidae</taxon>
        <taxon>Gigartinales</taxon>
        <taxon>Gigartinaceae</taxon>
        <taxon>Chondrus</taxon>
    </lineage>
</organism>
<keyword evidence="2" id="KW-0472">Membrane</keyword>
<dbReference type="Gramene" id="CDF38682">
    <property type="protein sequence ID" value="CDF38682"/>
    <property type="gene ID" value="CHC_T00001066001"/>
</dbReference>
<evidence type="ECO:0000256" key="1">
    <source>
        <dbReference type="SAM" id="MobiDB-lite"/>
    </source>
</evidence>
<feature type="transmembrane region" description="Helical" evidence="2">
    <location>
        <begin position="154"/>
        <end position="179"/>
    </location>
</feature>